<dbReference type="InterPro" id="IPR010281">
    <property type="entry name" value="DUF885"/>
</dbReference>
<name>A0ABS7JWI3_9SPHN</name>
<dbReference type="PANTHER" id="PTHR33361:SF2">
    <property type="entry name" value="DUF885 DOMAIN-CONTAINING PROTEIN"/>
    <property type="match status" value="1"/>
</dbReference>
<dbReference type="Pfam" id="PF05960">
    <property type="entry name" value="DUF885"/>
    <property type="match status" value="1"/>
</dbReference>
<evidence type="ECO:0000313" key="1">
    <source>
        <dbReference type="EMBL" id="MBX7501954.1"/>
    </source>
</evidence>
<protein>
    <submittedName>
        <fullName evidence="1">DUF885 domain-containing protein</fullName>
    </submittedName>
</protein>
<dbReference type="PROSITE" id="PS51318">
    <property type="entry name" value="TAT"/>
    <property type="match status" value="1"/>
</dbReference>
<dbReference type="PANTHER" id="PTHR33361">
    <property type="entry name" value="GLR0591 PROTEIN"/>
    <property type="match status" value="1"/>
</dbReference>
<dbReference type="Proteomes" id="UP000782554">
    <property type="component" value="Unassembled WGS sequence"/>
</dbReference>
<sequence length="621" mass="68411">MTQTSFDITRRQALAGLGATSALALTGCAATARPEAIVRAQAIGAERLLEVVGYNLLEHEPGRATELGVDTGAHYHLRGKLEDQSPEGQQAYAATLRQDLARVRAFPREGLDDATLTSLEVVESAYALALDGFALPYGDTPVGNWRTAPYVVIQNVGEYLALPRFMQSNHKVENGDDADAYIERMEQMPATFAGELERIRAARGMGVVPPGFLLDKAMRQMEQTIASAGKGELFADDLRTKLKAKGMPESHANRALTLESGPIAEALNSQLEELRAERAVASDDPGISARPHGEQFYDWALRSSTTTQLSPDEVHRQGLEELEALHARMDPILRDIGYTTGSVGERMQALAADPRYQFPEGDVGRAEIMDFIHERIDWIRAQMPRAFHTLVDPNLEVVRIPPAEEVGAPGAYGGAGSKDGTIPGRFWINLRTTDLHRKYDLADLTFHETIPGHVWEGEFSNRLPLIRSILAFNPFSEGWALYGEQLGDELGAYDDFAVGRLGYLQSLAFRACRMVVDTGLHAKGWSRAQAVDFFVTRNGNKPTEVDSEVDRYCSWPGQATGYKLGHSRIVGQRERAQRELGPAYDFKGFNDAVVLGGNVPMDVLEKTITRHIEHAKMTHSS</sequence>
<evidence type="ECO:0000313" key="2">
    <source>
        <dbReference type="Proteomes" id="UP000782554"/>
    </source>
</evidence>
<gene>
    <name evidence="1" type="ORF">K3181_10920</name>
</gene>
<organism evidence="1 2">
    <name type="scientific">Qipengyuania mesophila</name>
    <dbReference type="NCBI Taxonomy" id="2867246"/>
    <lineage>
        <taxon>Bacteria</taxon>
        <taxon>Pseudomonadati</taxon>
        <taxon>Pseudomonadota</taxon>
        <taxon>Alphaproteobacteria</taxon>
        <taxon>Sphingomonadales</taxon>
        <taxon>Erythrobacteraceae</taxon>
        <taxon>Qipengyuania</taxon>
    </lineage>
</organism>
<keyword evidence="2" id="KW-1185">Reference proteome</keyword>
<accession>A0ABS7JWI3</accession>
<comment type="caution">
    <text evidence="1">The sequence shown here is derived from an EMBL/GenBank/DDBJ whole genome shotgun (WGS) entry which is preliminary data.</text>
</comment>
<dbReference type="RefSeq" id="WP_221603138.1">
    <property type="nucleotide sequence ID" value="NZ_JAIGNU010000002.1"/>
</dbReference>
<proteinExistence type="predicted"/>
<reference evidence="1 2" key="1">
    <citation type="submission" date="2021-08" db="EMBL/GenBank/DDBJ databases">
        <title>Comparative Genomics Analysis of the Genus Qipengyuania Reveals Extensive Genetic Diversity and Metabolic Versatility, Including the Description of Fifteen Novel Species.</title>
        <authorList>
            <person name="Liu Y."/>
        </authorList>
    </citation>
    <scope>NUCLEOTIDE SEQUENCE [LARGE SCALE GENOMIC DNA]</scope>
    <source>
        <strain evidence="1 2">YG27</strain>
    </source>
</reference>
<dbReference type="InterPro" id="IPR006311">
    <property type="entry name" value="TAT_signal"/>
</dbReference>
<dbReference type="EMBL" id="JAIGNU010000002">
    <property type="protein sequence ID" value="MBX7501954.1"/>
    <property type="molecule type" value="Genomic_DNA"/>
</dbReference>